<evidence type="ECO:0000313" key="7">
    <source>
        <dbReference type="Proteomes" id="UP000234667"/>
    </source>
</evidence>
<dbReference type="Gene3D" id="1.10.150.130">
    <property type="match status" value="1"/>
</dbReference>
<organism evidence="6 7">
    <name type="scientific">Klebsiella michiganensis</name>
    <dbReference type="NCBI Taxonomy" id="1134687"/>
    <lineage>
        <taxon>Bacteria</taxon>
        <taxon>Pseudomonadati</taxon>
        <taxon>Pseudomonadota</taxon>
        <taxon>Gammaproteobacteria</taxon>
        <taxon>Enterobacterales</taxon>
        <taxon>Enterobacteriaceae</taxon>
        <taxon>Klebsiella/Raoultella group</taxon>
        <taxon>Klebsiella</taxon>
    </lineage>
</organism>
<dbReference type="InterPro" id="IPR011010">
    <property type="entry name" value="DNA_brk_join_enz"/>
</dbReference>
<dbReference type="InterPro" id="IPR053876">
    <property type="entry name" value="Phage_int_M"/>
</dbReference>
<comment type="similarity">
    <text evidence="1">Belongs to the 'phage' integrase family.</text>
</comment>
<evidence type="ECO:0000256" key="2">
    <source>
        <dbReference type="ARBA" id="ARBA00022908"/>
    </source>
</evidence>
<keyword evidence="2" id="KW-0229">DNA integration</keyword>
<dbReference type="EMBL" id="PIDR01001702">
    <property type="protein sequence ID" value="PLO61768.1"/>
    <property type="molecule type" value="Genomic_DNA"/>
</dbReference>
<dbReference type="Pfam" id="PF13356">
    <property type="entry name" value="Arm-DNA-bind_3"/>
    <property type="match status" value="1"/>
</dbReference>
<reference evidence="6 7" key="2">
    <citation type="submission" date="2018-01" db="EMBL/GenBank/DDBJ databases">
        <title>Genomic study of Klebsiella pneumoniae.</title>
        <authorList>
            <person name="Yang Y."/>
            <person name="Bicalho R."/>
        </authorList>
    </citation>
    <scope>NUCLEOTIDE SEQUENCE [LARGE SCALE GENOMIC DNA]</scope>
    <source>
        <strain evidence="6 7">A10</strain>
    </source>
</reference>
<dbReference type="InterPro" id="IPR010998">
    <property type="entry name" value="Integrase_recombinase_N"/>
</dbReference>
<dbReference type="AlphaFoldDB" id="A0A2J5P6W2"/>
<dbReference type="InterPro" id="IPR050808">
    <property type="entry name" value="Phage_Integrase"/>
</dbReference>
<dbReference type="GO" id="GO:0015074">
    <property type="term" value="P:DNA integration"/>
    <property type="evidence" value="ECO:0007669"/>
    <property type="project" value="UniProtKB-KW"/>
</dbReference>
<protein>
    <submittedName>
        <fullName evidence="6">Integrase</fullName>
    </submittedName>
</protein>
<evidence type="ECO:0000259" key="5">
    <source>
        <dbReference type="PROSITE" id="PS51900"/>
    </source>
</evidence>
<comment type="caution">
    <text evidence="6">The sequence shown here is derived from an EMBL/GenBank/DDBJ whole genome shotgun (WGS) entry which is preliminary data.</text>
</comment>
<sequence length="230" mass="26215">MAITDVAARTAKPREKEYKLTDSHGLYLLVKPTGSKRWYLKYRFEGKESRVALGAYPLVSLAKARDKRDEIRLLLAEGISPNAKKEEVREQEQSALNTFEKVAKDWHSNNKRWSSGHAERVWRDLERNILPTIGARNIADLSTRDLLLPLREVEMSGRLDVASRLQQRITGIMRYAVQSGLIDRNPAQDLAGAITSRKATHRPALPLEKLPDFLQKIECHKGRLLTRLAL</sequence>
<dbReference type="InterPro" id="IPR044068">
    <property type="entry name" value="CB"/>
</dbReference>
<dbReference type="Pfam" id="PF22022">
    <property type="entry name" value="Phage_int_M"/>
    <property type="match status" value="1"/>
</dbReference>
<dbReference type="PANTHER" id="PTHR30629">
    <property type="entry name" value="PROPHAGE INTEGRASE"/>
    <property type="match status" value="1"/>
</dbReference>
<evidence type="ECO:0000313" key="6">
    <source>
        <dbReference type="EMBL" id="PLO61768.1"/>
    </source>
</evidence>
<feature type="domain" description="Core-binding (CB)" evidence="5">
    <location>
        <begin position="97"/>
        <end position="177"/>
    </location>
</feature>
<feature type="non-terminal residue" evidence="6">
    <location>
        <position position="230"/>
    </location>
</feature>
<dbReference type="PROSITE" id="PS51900">
    <property type="entry name" value="CB"/>
    <property type="match status" value="1"/>
</dbReference>
<evidence type="ECO:0000256" key="4">
    <source>
        <dbReference type="PROSITE-ProRule" id="PRU01248"/>
    </source>
</evidence>
<dbReference type="InterPro" id="IPR025166">
    <property type="entry name" value="Integrase_DNA_bind_dom"/>
</dbReference>
<reference evidence="6 7" key="1">
    <citation type="submission" date="2017-11" db="EMBL/GenBank/DDBJ databases">
        <authorList>
            <person name="Han C.G."/>
        </authorList>
    </citation>
    <scope>NUCLEOTIDE SEQUENCE [LARGE SCALE GENOMIC DNA]</scope>
    <source>
        <strain evidence="6 7">A10</strain>
    </source>
</reference>
<proteinExistence type="inferred from homology"/>
<dbReference type="Gene3D" id="3.30.160.390">
    <property type="entry name" value="Integrase, DNA-binding domain"/>
    <property type="match status" value="1"/>
</dbReference>
<keyword evidence="3 4" id="KW-0238">DNA-binding</keyword>
<dbReference type="PANTHER" id="PTHR30629:SF9">
    <property type="entry name" value="PROTEIN INTB-RELATED"/>
    <property type="match status" value="1"/>
</dbReference>
<dbReference type="InterPro" id="IPR038488">
    <property type="entry name" value="Integrase_DNA-bd_sf"/>
</dbReference>
<dbReference type="SUPFAM" id="SSF56349">
    <property type="entry name" value="DNA breaking-rejoining enzymes"/>
    <property type="match status" value="1"/>
</dbReference>
<name>A0A2J5P6W2_9ENTR</name>
<evidence type="ECO:0000256" key="1">
    <source>
        <dbReference type="ARBA" id="ARBA00008857"/>
    </source>
</evidence>
<evidence type="ECO:0000256" key="3">
    <source>
        <dbReference type="ARBA" id="ARBA00023125"/>
    </source>
</evidence>
<accession>A0A2J5P6W2</accession>
<gene>
    <name evidence="6" type="ORF">CWN49_32670</name>
</gene>
<dbReference type="GO" id="GO:0003677">
    <property type="term" value="F:DNA binding"/>
    <property type="evidence" value="ECO:0007669"/>
    <property type="project" value="UniProtKB-UniRule"/>
</dbReference>
<dbReference type="Proteomes" id="UP000234667">
    <property type="component" value="Unassembled WGS sequence"/>
</dbReference>